<dbReference type="OMA" id="IDMSVPC"/>
<name>A0A484BRH0_DRONA</name>
<dbReference type="KEGG" id="dnv:108652192"/>
<accession>A0A484BRH0</accession>
<organism evidence="1 2">
    <name type="scientific">Drosophila navojoa</name>
    <name type="common">Fruit fly</name>
    <dbReference type="NCBI Taxonomy" id="7232"/>
    <lineage>
        <taxon>Eukaryota</taxon>
        <taxon>Metazoa</taxon>
        <taxon>Ecdysozoa</taxon>
        <taxon>Arthropoda</taxon>
        <taxon>Hexapoda</taxon>
        <taxon>Insecta</taxon>
        <taxon>Pterygota</taxon>
        <taxon>Neoptera</taxon>
        <taxon>Endopterygota</taxon>
        <taxon>Diptera</taxon>
        <taxon>Brachycera</taxon>
        <taxon>Muscomorpha</taxon>
        <taxon>Ephydroidea</taxon>
        <taxon>Drosophilidae</taxon>
        <taxon>Drosophila</taxon>
    </lineage>
</organism>
<sequence>MQAHRRAAAIPLLSGAANYKEWSQKVELQMRIQKIWPAVMGPPVPIERERVETETRPDLELQDYTYVASRKHIYIQSSELVIRRAKLCLFRLLDPKIVTSDLIDMSVPCLWRALKRRYGHVRSSPKRKSRATEMKETCKKPMMGHRGGA</sequence>
<evidence type="ECO:0000313" key="2">
    <source>
        <dbReference type="Proteomes" id="UP000295192"/>
    </source>
</evidence>
<comment type="caution">
    <text evidence="1">The sequence shown here is derived from an EMBL/GenBank/DDBJ whole genome shotgun (WGS) entry which is preliminary data.</text>
</comment>
<evidence type="ECO:0000313" key="1">
    <source>
        <dbReference type="EMBL" id="TDG51264.1"/>
    </source>
</evidence>
<keyword evidence="2" id="KW-1185">Reference proteome</keyword>
<dbReference type="Proteomes" id="UP000295192">
    <property type="component" value="Unassembled WGS sequence"/>
</dbReference>
<gene>
    <name evidence="1" type="ORF">AWZ03_002351</name>
</gene>
<dbReference type="OrthoDB" id="7822758at2759"/>
<protein>
    <recommendedName>
        <fullName evidence="3">DUF4219 domain-containing protein</fullName>
    </recommendedName>
</protein>
<reference evidence="1 2" key="1">
    <citation type="journal article" date="2019" name="J. Hered.">
        <title>An Improved Genome Assembly for Drosophila navojoa, the Basal Species in the mojavensis Cluster.</title>
        <authorList>
            <person name="Vanderlinde T."/>
            <person name="Dupim E.G."/>
            <person name="Nazario-Yepiz N.O."/>
            <person name="Carvalho A.B."/>
        </authorList>
    </citation>
    <scope>NUCLEOTIDE SEQUENCE [LARGE SCALE GENOMIC DNA]</scope>
    <source>
        <strain evidence="1">Navoj_Jal97</strain>
        <tissue evidence="1">Whole organism</tissue>
    </source>
</reference>
<dbReference type="EMBL" id="LSRL02000010">
    <property type="protein sequence ID" value="TDG51264.1"/>
    <property type="molecule type" value="Genomic_DNA"/>
</dbReference>
<evidence type="ECO:0008006" key="3">
    <source>
        <dbReference type="Google" id="ProtNLM"/>
    </source>
</evidence>
<dbReference type="AlphaFoldDB" id="A0A484BRH0"/>
<proteinExistence type="predicted"/>